<accession>A0ABS7SYW7</accession>
<comment type="caution">
    <text evidence="1">The sequence shown here is derived from an EMBL/GenBank/DDBJ whole genome shotgun (WGS) entry which is preliminary data.</text>
</comment>
<evidence type="ECO:0000313" key="2">
    <source>
        <dbReference type="Proteomes" id="UP000734271"/>
    </source>
</evidence>
<protein>
    <submittedName>
        <fullName evidence="1">YvrJ family protein</fullName>
    </submittedName>
</protein>
<dbReference type="Proteomes" id="UP000734271">
    <property type="component" value="Unassembled WGS sequence"/>
</dbReference>
<dbReference type="Pfam" id="PF12841">
    <property type="entry name" value="YvrJ"/>
    <property type="match status" value="1"/>
</dbReference>
<evidence type="ECO:0000313" key="1">
    <source>
        <dbReference type="EMBL" id="MBZ2386730.1"/>
    </source>
</evidence>
<keyword evidence="2" id="KW-1185">Reference proteome</keyword>
<reference evidence="1 2" key="1">
    <citation type="submission" date="2021-08" db="EMBL/GenBank/DDBJ databases">
        <title>FDA dAtabase for Regulatory Grade micrObial Sequences (FDA-ARGOS): Supporting development and validation of Infectious Disease Dx tests.</title>
        <authorList>
            <person name="Sproer C."/>
            <person name="Gronow S."/>
            <person name="Severitt S."/>
            <person name="Schroder I."/>
            <person name="Tallon L."/>
            <person name="Sadzewicz L."/>
            <person name="Zhao X."/>
            <person name="Boylan J."/>
            <person name="Ott S."/>
            <person name="Bowen H."/>
            <person name="Vavikolanu K."/>
            <person name="Hazen T."/>
            <person name="Aluvathingal J."/>
            <person name="Nadendla S."/>
            <person name="Lowell S."/>
            <person name="Myers T."/>
            <person name="Yan Y."/>
            <person name="Sichtig H."/>
        </authorList>
    </citation>
    <scope>NUCLEOTIDE SEQUENCE [LARGE SCALE GENOMIC DNA]</scope>
    <source>
        <strain evidence="1 2">FDAARGOS_1460</strain>
    </source>
</reference>
<dbReference type="InterPro" id="IPR024419">
    <property type="entry name" value="YvrJ"/>
</dbReference>
<sequence length="37" mass="4222">MDIVDLISQVGFPIVMNLILIVQINGKLDEILREIKK</sequence>
<dbReference type="EMBL" id="JAIPME010000002">
    <property type="protein sequence ID" value="MBZ2386730.1"/>
    <property type="molecule type" value="Genomic_DNA"/>
</dbReference>
<name>A0ABS7SYW7_9FIRM</name>
<gene>
    <name evidence="1" type="ORF">K8P03_05485</name>
</gene>
<dbReference type="RefSeq" id="WP_223419101.1">
    <property type="nucleotide sequence ID" value="NZ_JAIPME010000002.1"/>
</dbReference>
<proteinExistence type="predicted"/>
<organism evidence="1 2">
    <name type="scientific">Anaerococcus murdochii</name>
    <dbReference type="NCBI Taxonomy" id="411577"/>
    <lineage>
        <taxon>Bacteria</taxon>
        <taxon>Bacillati</taxon>
        <taxon>Bacillota</taxon>
        <taxon>Tissierellia</taxon>
        <taxon>Tissierellales</taxon>
        <taxon>Peptoniphilaceae</taxon>
        <taxon>Anaerococcus</taxon>
    </lineage>
</organism>